<dbReference type="InterPro" id="IPR052173">
    <property type="entry name" value="Beta-lactam_resp_regulator"/>
</dbReference>
<dbReference type="PANTHER" id="PTHR34978">
    <property type="entry name" value="POSSIBLE SENSOR-TRANSDUCER PROTEIN BLAR"/>
    <property type="match status" value="1"/>
</dbReference>
<keyword evidence="1" id="KW-1133">Transmembrane helix</keyword>
<organism evidence="3 4">
    <name type="scientific">Acidilutibacter cellobiosedens</name>
    <dbReference type="NCBI Taxonomy" id="2507161"/>
    <lineage>
        <taxon>Bacteria</taxon>
        <taxon>Bacillati</taxon>
        <taxon>Bacillota</taxon>
        <taxon>Tissierellia</taxon>
        <taxon>Tissierellales</taxon>
        <taxon>Acidilutibacteraceae</taxon>
        <taxon>Acidilutibacter</taxon>
    </lineage>
</organism>
<evidence type="ECO:0000256" key="1">
    <source>
        <dbReference type="SAM" id="Phobius"/>
    </source>
</evidence>
<feature type="transmembrane region" description="Helical" evidence="1">
    <location>
        <begin position="157"/>
        <end position="178"/>
    </location>
</feature>
<evidence type="ECO:0000313" key="3">
    <source>
        <dbReference type="EMBL" id="QAT61439.1"/>
    </source>
</evidence>
<evidence type="ECO:0000259" key="2">
    <source>
        <dbReference type="Pfam" id="PF05569"/>
    </source>
</evidence>
<accession>A0A410QBW6</accession>
<sequence length="609" mass="68923">MKRRIKMSKVLNILMNTSIVSSLLILIIFVIRSVFKNKINPKLQYALWAIVAVRLLIPFNFQWTVEIKSILPQNHILNLAFQDNSGFYEENEKEKGDKTVDNKVNLSDFSGSYAGKNNISRLSSGGIYRPSSDTDVSNYSKPTNNQSADYKWNLSDILFVIWIAGIFFIMFIFGTRNISFYKKSMKDMEPYDFSDNVYDEASKIVGLKGRIPVYLSHELISPCVIGIVNPAIILTEGVIHDSKATKFALIHEMIHYKQKDNFIRLLENILCALYWFNPLVWLSAEAARNDAELSCDSRVLDRISSKDHFNYCFTILSISDNSNRIVAAMSDGGKKIKRRIDMIIKPPPKRSAAIIAAVICLSLGISSFVNINVKAENLSTIQTSDVISLGNIYEVYQLLTRLPNPNDNYKINTITINTKDEDVHNGGQSLYLGYEFSEKNSIGGLNDDDVEKINANALCLFSGISDLKNITISYIDKPANSIIRNIKSPVTYTYDRDKIEKHGDSVSIVPEVDVSFWQSWGGNNVIIVKGYSDIYSKIGIKEEEYKENPAMVGKLFSKLGDYSDSWKSHKSTIYRFSPNPVYPDWKDLMITTDEFGNLESHGIILSDLE</sequence>
<name>A0A410QBW6_9FIRM</name>
<feature type="domain" description="Peptidase M56" evidence="2">
    <location>
        <begin position="13"/>
        <end position="343"/>
    </location>
</feature>
<dbReference type="InterPro" id="IPR008756">
    <property type="entry name" value="Peptidase_M56"/>
</dbReference>
<reference evidence="4" key="1">
    <citation type="submission" date="2019-01" db="EMBL/GenBank/DDBJ databases">
        <title>Draft genomes of a novel of Sporanaerobacter strains.</title>
        <authorList>
            <person name="Ma S."/>
        </authorList>
    </citation>
    <scope>NUCLEOTIDE SEQUENCE [LARGE SCALE GENOMIC DNA]</scope>
    <source>
        <strain evidence="4">NJN-17</strain>
    </source>
</reference>
<keyword evidence="1" id="KW-0812">Transmembrane</keyword>
<feature type="transmembrane region" description="Helical" evidence="1">
    <location>
        <begin position="352"/>
        <end position="371"/>
    </location>
</feature>
<keyword evidence="4" id="KW-1185">Reference proteome</keyword>
<proteinExistence type="predicted"/>
<dbReference type="EMBL" id="CP035282">
    <property type="protein sequence ID" value="QAT61439.1"/>
    <property type="molecule type" value="Genomic_DNA"/>
</dbReference>
<gene>
    <name evidence="3" type="ORF">EQM13_07535</name>
</gene>
<dbReference type="KEGG" id="spoa:EQM13_07535"/>
<dbReference type="OrthoDB" id="9804799at2"/>
<dbReference type="Proteomes" id="UP000287969">
    <property type="component" value="Chromosome"/>
</dbReference>
<feature type="transmembrane region" description="Helical" evidence="1">
    <location>
        <begin position="12"/>
        <end position="31"/>
    </location>
</feature>
<protein>
    <submittedName>
        <fullName evidence="3">M56 family metallopeptidase</fullName>
    </submittedName>
</protein>
<dbReference type="PANTHER" id="PTHR34978:SF3">
    <property type="entry name" value="SLR0241 PROTEIN"/>
    <property type="match status" value="1"/>
</dbReference>
<keyword evidence="1" id="KW-0472">Membrane</keyword>
<dbReference type="Pfam" id="PF05569">
    <property type="entry name" value="Peptidase_M56"/>
    <property type="match status" value="1"/>
</dbReference>
<dbReference type="AlphaFoldDB" id="A0A410QBW6"/>
<evidence type="ECO:0000313" key="4">
    <source>
        <dbReference type="Proteomes" id="UP000287969"/>
    </source>
</evidence>
<dbReference type="CDD" id="cd07341">
    <property type="entry name" value="M56_BlaR1_MecR1_like"/>
    <property type="match status" value="1"/>
</dbReference>